<sequence>MNPKCPTASLRRIPSMADPVVPAVADPVVPASGDPVFPITNEIENAVIVVHLDHSYGTNGAPTTVEVEEDQPRQKRARVDEIGCS</sequence>
<dbReference type="EMBL" id="LRGB01003389">
    <property type="protein sequence ID" value="KZS02839.1"/>
    <property type="molecule type" value="Genomic_DNA"/>
</dbReference>
<accession>A0A164K0W4</accession>
<keyword evidence="3" id="KW-1185">Reference proteome</keyword>
<evidence type="ECO:0000313" key="3">
    <source>
        <dbReference type="Proteomes" id="UP000076858"/>
    </source>
</evidence>
<dbReference type="OrthoDB" id="167578at2759"/>
<proteinExistence type="predicted"/>
<name>A0A164K0W4_9CRUS</name>
<feature type="region of interest" description="Disordered" evidence="1">
    <location>
        <begin position="60"/>
        <end position="85"/>
    </location>
</feature>
<evidence type="ECO:0000313" key="2">
    <source>
        <dbReference type="EMBL" id="KZS02839.1"/>
    </source>
</evidence>
<comment type="caution">
    <text evidence="2">The sequence shown here is derived from an EMBL/GenBank/DDBJ whole genome shotgun (WGS) entry which is preliminary data.</text>
</comment>
<feature type="compositionally biased region" description="Basic and acidic residues" evidence="1">
    <location>
        <begin position="70"/>
        <end position="85"/>
    </location>
</feature>
<protein>
    <submittedName>
        <fullName evidence="2">Uncharacterized protein</fullName>
    </submittedName>
</protein>
<reference evidence="2 3" key="1">
    <citation type="submission" date="2016-03" db="EMBL/GenBank/DDBJ databases">
        <title>EvidentialGene: Evidence-directed Construction of Genes on Genomes.</title>
        <authorList>
            <person name="Gilbert D.G."/>
            <person name="Choi J.-H."/>
            <person name="Mockaitis K."/>
            <person name="Colbourne J."/>
            <person name="Pfrender M."/>
        </authorList>
    </citation>
    <scope>NUCLEOTIDE SEQUENCE [LARGE SCALE GENOMIC DNA]</scope>
    <source>
        <strain evidence="2 3">Xinb3</strain>
        <tissue evidence="2">Complete organism</tissue>
    </source>
</reference>
<dbReference type="Proteomes" id="UP000076858">
    <property type="component" value="Unassembled WGS sequence"/>
</dbReference>
<evidence type="ECO:0000256" key="1">
    <source>
        <dbReference type="SAM" id="MobiDB-lite"/>
    </source>
</evidence>
<dbReference type="AlphaFoldDB" id="A0A164K0W4"/>
<organism evidence="2 3">
    <name type="scientific">Daphnia magna</name>
    <dbReference type="NCBI Taxonomy" id="35525"/>
    <lineage>
        <taxon>Eukaryota</taxon>
        <taxon>Metazoa</taxon>
        <taxon>Ecdysozoa</taxon>
        <taxon>Arthropoda</taxon>
        <taxon>Crustacea</taxon>
        <taxon>Branchiopoda</taxon>
        <taxon>Diplostraca</taxon>
        <taxon>Cladocera</taxon>
        <taxon>Anomopoda</taxon>
        <taxon>Daphniidae</taxon>
        <taxon>Daphnia</taxon>
    </lineage>
</organism>
<gene>
    <name evidence="2" type="ORF">APZ42_034571</name>
</gene>